<accession>A0ABU6P144</accession>
<evidence type="ECO:0000313" key="5">
    <source>
        <dbReference type="Proteomes" id="UP001342826"/>
    </source>
</evidence>
<proteinExistence type="predicted"/>
<dbReference type="Pfam" id="PF00990">
    <property type="entry name" value="GGDEF"/>
    <property type="match status" value="1"/>
</dbReference>
<dbReference type="SUPFAM" id="SSF141868">
    <property type="entry name" value="EAL domain-like"/>
    <property type="match status" value="1"/>
</dbReference>
<evidence type="ECO:0000313" key="4">
    <source>
        <dbReference type="EMBL" id="MED4401861.1"/>
    </source>
</evidence>
<dbReference type="RefSeq" id="WP_328015223.1">
    <property type="nucleotide sequence ID" value="NZ_JARTFS010000008.1"/>
</dbReference>
<dbReference type="InterPro" id="IPR029787">
    <property type="entry name" value="Nucleotide_cyclase"/>
</dbReference>
<feature type="transmembrane region" description="Helical" evidence="1">
    <location>
        <begin position="35"/>
        <end position="56"/>
    </location>
</feature>
<dbReference type="SUPFAM" id="SSF55073">
    <property type="entry name" value="Nucleotide cyclase"/>
    <property type="match status" value="1"/>
</dbReference>
<name>A0ABU6P144_9BACI</name>
<dbReference type="Gene3D" id="3.30.70.270">
    <property type="match status" value="1"/>
</dbReference>
<organism evidence="4 5">
    <name type="scientific">Metabacillus fastidiosus</name>
    <dbReference type="NCBI Taxonomy" id="1458"/>
    <lineage>
        <taxon>Bacteria</taxon>
        <taxon>Bacillati</taxon>
        <taxon>Bacillota</taxon>
        <taxon>Bacilli</taxon>
        <taxon>Bacillales</taxon>
        <taxon>Bacillaceae</taxon>
        <taxon>Metabacillus</taxon>
    </lineage>
</organism>
<keyword evidence="1" id="KW-0472">Membrane</keyword>
<sequence length="717" mass="82435">MRSLGACSFPFIALAVSINWLFKSYRKSLGNERKFWFLLIIGVFFYFMANCIWFYMQIIYDVQDYPKMSHLMWLLSYVFFLIALIYKLKVLNKSIFNNPFFYNILIFMITAAALSIHYLIKPALEFSDNSLLLAILNLSYQLINLCLLFMIINIFYYSQYTQMKKVLLVISTGFFVQFAADSIYSYLLIAGKYHTGSLMDPLWGLSVLIIGLSSLYISDVKEETKCKQDYNMKNSGSLFPYITVIALIIIVINSEQWHWNVLVIGLIVTFLLVIMMQILVIKKNRSLANEFWYYAYHDELTGLHNRVSFQRDLIKILDDADILNRRAAILLLDLDRFKNINDTFGHHIGDLLLKECARKLKEFTGNNDRVYRVGGDEFIIILSNATEQDCISTAENILNVFTKSLFVEEYEISITPSIGISLYPENGVNSETLLKYADMSMYLAKSKGRNNFQFYSSELNEALLRTLEIENELKKAIKNDDFTLYYQPKVNLKTREIVGMEALLRWNNSRLGFVSPAEFIPIAEETGQIVAIGEWVLKTACKQMKEWQRAGFTSLRMSVNVSVFQFQHSDFIMTVKTALEENELDAKYLEVEITESIMQNIVDSMRILNELKSIGVKTSIDDFGTGYSSLSVLKRLPIDAIKIDKSFVDDVADKKDKSLVNAIIDIGVNLNLEVVVEGIEYEDQVSHLSINNCILGQGYLFSKPVPASDFEKIFMNN</sequence>
<dbReference type="PANTHER" id="PTHR44757">
    <property type="entry name" value="DIGUANYLATE CYCLASE DGCP"/>
    <property type="match status" value="1"/>
</dbReference>
<dbReference type="InterPro" id="IPR043128">
    <property type="entry name" value="Rev_trsase/Diguanyl_cyclase"/>
</dbReference>
<feature type="transmembrane region" description="Helical" evidence="1">
    <location>
        <begin position="238"/>
        <end position="254"/>
    </location>
</feature>
<comment type="caution">
    <text evidence="4">The sequence shown here is derived from an EMBL/GenBank/DDBJ whole genome shotgun (WGS) entry which is preliminary data.</text>
</comment>
<dbReference type="EMBL" id="JARTFS010000008">
    <property type="protein sequence ID" value="MED4401861.1"/>
    <property type="molecule type" value="Genomic_DNA"/>
</dbReference>
<feature type="transmembrane region" description="Helical" evidence="1">
    <location>
        <begin position="201"/>
        <end position="217"/>
    </location>
</feature>
<dbReference type="InterPro" id="IPR001633">
    <property type="entry name" value="EAL_dom"/>
</dbReference>
<evidence type="ECO:0000259" key="2">
    <source>
        <dbReference type="PROSITE" id="PS50883"/>
    </source>
</evidence>
<gene>
    <name evidence="4" type="ORF">P9271_11090</name>
</gene>
<dbReference type="SMART" id="SM00052">
    <property type="entry name" value="EAL"/>
    <property type="match status" value="1"/>
</dbReference>
<evidence type="ECO:0000259" key="3">
    <source>
        <dbReference type="PROSITE" id="PS50887"/>
    </source>
</evidence>
<feature type="transmembrane region" description="Helical" evidence="1">
    <location>
        <begin position="260"/>
        <end position="281"/>
    </location>
</feature>
<feature type="transmembrane region" description="Helical" evidence="1">
    <location>
        <begin position="132"/>
        <end position="155"/>
    </location>
</feature>
<dbReference type="CDD" id="cd01949">
    <property type="entry name" value="GGDEF"/>
    <property type="match status" value="1"/>
</dbReference>
<dbReference type="CDD" id="cd01948">
    <property type="entry name" value="EAL"/>
    <property type="match status" value="1"/>
</dbReference>
<dbReference type="InterPro" id="IPR052155">
    <property type="entry name" value="Biofilm_reg_signaling"/>
</dbReference>
<dbReference type="InterPro" id="IPR000160">
    <property type="entry name" value="GGDEF_dom"/>
</dbReference>
<dbReference type="Gene3D" id="3.20.20.450">
    <property type="entry name" value="EAL domain"/>
    <property type="match status" value="1"/>
</dbReference>
<keyword evidence="1" id="KW-1133">Transmembrane helix</keyword>
<dbReference type="PANTHER" id="PTHR44757:SF2">
    <property type="entry name" value="BIOFILM ARCHITECTURE MAINTENANCE PROTEIN MBAA"/>
    <property type="match status" value="1"/>
</dbReference>
<keyword evidence="1" id="KW-0812">Transmembrane</keyword>
<dbReference type="PROSITE" id="PS50887">
    <property type="entry name" value="GGDEF"/>
    <property type="match status" value="1"/>
</dbReference>
<evidence type="ECO:0000256" key="1">
    <source>
        <dbReference type="SAM" id="Phobius"/>
    </source>
</evidence>
<dbReference type="SMART" id="SM00267">
    <property type="entry name" value="GGDEF"/>
    <property type="match status" value="1"/>
</dbReference>
<dbReference type="PROSITE" id="PS50883">
    <property type="entry name" value="EAL"/>
    <property type="match status" value="1"/>
</dbReference>
<feature type="domain" description="GGDEF" evidence="3">
    <location>
        <begin position="325"/>
        <end position="457"/>
    </location>
</feature>
<feature type="transmembrane region" description="Helical" evidence="1">
    <location>
        <begin position="68"/>
        <end position="88"/>
    </location>
</feature>
<dbReference type="InterPro" id="IPR035919">
    <property type="entry name" value="EAL_sf"/>
</dbReference>
<feature type="domain" description="EAL" evidence="2">
    <location>
        <begin position="466"/>
        <end position="717"/>
    </location>
</feature>
<feature type="transmembrane region" description="Helical" evidence="1">
    <location>
        <begin position="100"/>
        <end position="120"/>
    </location>
</feature>
<dbReference type="Proteomes" id="UP001342826">
    <property type="component" value="Unassembled WGS sequence"/>
</dbReference>
<dbReference type="Pfam" id="PF00563">
    <property type="entry name" value="EAL"/>
    <property type="match status" value="1"/>
</dbReference>
<protein>
    <submittedName>
        <fullName evidence="4">EAL domain-containing protein</fullName>
    </submittedName>
</protein>
<dbReference type="NCBIfam" id="TIGR00254">
    <property type="entry name" value="GGDEF"/>
    <property type="match status" value="1"/>
</dbReference>
<keyword evidence="5" id="KW-1185">Reference proteome</keyword>
<reference evidence="4 5" key="1">
    <citation type="submission" date="2023-03" db="EMBL/GenBank/DDBJ databases">
        <title>Bacillus Genome Sequencing.</title>
        <authorList>
            <person name="Dunlap C."/>
        </authorList>
    </citation>
    <scope>NUCLEOTIDE SEQUENCE [LARGE SCALE GENOMIC DNA]</scope>
    <source>
        <strain evidence="4 5">NRS-1717</strain>
    </source>
</reference>
<feature type="transmembrane region" description="Helical" evidence="1">
    <location>
        <begin position="6"/>
        <end position="23"/>
    </location>
</feature>
<feature type="transmembrane region" description="Helical" evidence="1">
    <location>
        <begin position="167"/>
        <end position="189"/>
    </location>
</feature>